<evidence type="ECO:0000256" key="5">
    <source>
        <dbReference type="ARBA" id="ARBA00022692"/>
    </source>
</evidence>
<dbReference type="CDD" id="cd06261">
    <property type="entry name" value="TM_PBP2"/>
    <property type="match status" value="1"/>
</dbReference>
<dbReference type="PANTHER" id="PTHR30614:SF20">
    <property type="entry name" value="GLUTAMINE TRANSPORT SYSTEM PERMEASE PROTEIN GLNP"/>
    <property type="match status" value="1"/>
</dbReference>
<name>A0A7T6Z8Z7_9BACI</name>
<keyword evidence="6" id="KW-0029">Amino-acid transport</keyword>
<dbReference type="SUPFAM" id="SSF161098">
    <property type="entry name" value="MetI-like"/>
    <property type="match status" value="1"/>
</dbReference>
<dbReference type="Pfam" id="PF00528">
    <property type="entry name" value="BPD_transp_1"/>
    <property type="match status" value="1"/>
</dbReference>
<dbReference type="PANTHER" id="PTHR30614">
    <property type="entry name" value="MEMBRANE COMPONENT OF AMINO ACID ABC TRANSPORTER"/>
    <property type="match status" value="1"/>
</dbReference>
<dbReference type="PROSITE" id="PS50928">
    <property type="entry name" value="ABC_TM1"/>
    <property type="match status" value="1"/>
</dbReference>
<keyword evidence="12" id="KW-1185">Reference proteome</keyword>
<feature type="transmembrane region" description="Helical" evidence="9">
    <location>
        <begin position="64"/>
        <end position="82"/>
    </location>
</feature>
<dbReference type="AlphaFoldDB" id="A0A7T6Z8Z7"/>
<comment type="similarity">
    <text evidence="2">Belongs to the binding-protein-dependent transport system permease family. HisMQ subfamily.</text>
</comment>
<evidence type="ECO:0000256" key="3">
    <source>
        <dbReference type="ARBA" id="ARBA00022448"/>
    </source>
</evidence>
<feature type="transmembrane region" description="Helical" evidence="9">
    <location>
        <begin position="20"/>
        <end position="43"/>
    </location>
</feature>
<dbReference type="FunFam" id="1.10.3720.10:FF:000033">
    <property type="entry name" value="Polar amino acid ABC transporter permease"/>
    <property type="match status" value="1"/>
</dbReference>
<keyword evidence="7 9" id="KW-1133">Transmembrane helix</keyword>
<evidence type="ECO:0000256" key="9">
    <source>
        <dbReference type="RuleBase" id="RU363032"/>
    </source>
</evidence>
<keyword evidence="5 9" id="KW-0812">Transmembrane</keyword>
<comment type="subcellular location">
    <subcellularLocation>
        <location evidence="1 9">Cell membrane</location>
        <topology evidence="1 9">Multi-pass membrane protein</topology>
    </subcellularLocation>
</comment>
<evidence type="ECO:0000256" key="8">
    <source>
        <dbReference type="ARBA" id="ARBA00023136"/>
    </source>
</evidence>
<reference evidence="11 12" key="1">
    <citation type="submission" date="2020-06" db="EMBL/GenBank/DDBJ databases">
        <title>Genomic analysis of Salicibibacter sp. NKC21-4.</title>
        <authorList>
            <person name="Oh Y.J."/>
        </authorList>
    </citation>
    <scope>NUCLEOTIDE SEQUENCE [LARGE SCALE GENOMIC DNA]</scope>
    <source>
        <strain evidence="11 12">NKC21-4</strain>
    </source>
</reference>
<evidence type="ECO:0000256" key="1">
    <source>
        <dbReference type="ARBA" id="ARBA00004651"/>
    </source>
</evidence>
<evidence type="ECO:0000256" key="7">
    <source>
        <dbReference type="ARBA" id="ARBA00022989"/>
    </source>
</evidence>
<evidence type="ECO:0000259" key="10">
    <source>
        <dbReference type="PROSITE" id="PS50928"/>
    </source>
</evidence>
<dbReference type="NCBIfam" id="TIGR01726">
    <property type="entry name" value="HEQRo_perm_3TM"/>
    <property type="match status" value="1"/>
</dbReference>
<dbReference type="GO" id="GO:0022857">
    <property type="term" value="F:transmembrane transporter activity"/>
    <property type="evidence" value="ECO:0007669"/>
    <property type="project" value="InterPro"/>
</dbReference>
<dbReference type="KEGG" id="scib:HUG20_03590"/>
<dbReference type="GO" id="GO:0006865">
    <property type="term" value="P:amino acid transport"/>
    <property type="evidence" value="ECO:0007669"/>
    <property type="project" value="UniProtKB-KW"/>
</dbReference>
<evidence type="ECO:0000313" key="12">
    <source>
        <dbReference type="Proteomes" id="UP000595349"/>
    </source>
</evidence>
<evidence type="ECO:0000256" key="4">
    <source>
        <dbReference type="ARBA" id="ARBA00022475"/>
    </source>
</evidence>
<organism evidence="11 12">
    <name type="scientific">Salicibibacter cibi</name>
    <dbReference type="NCBI Taxonomy" id="2743001"/>
    <lineage>
        <taxon>Bacteria</taxon>
        <taxon>Bacillati</taxon>
        <taxon>Bacillota</taxon>
        <taxon>Bacilli</taxon>
        <taxon>Bacillales</taxon>
        <taxon>Bacillaceae</taxon>
        <taxon>Salicibibacter</taxon>
    </lineage>
</organism>
<evidence type="ECO:0000256" key="2">
    <source>
        <dbReference type="ARBA" id="ARBA00010072"/>
    </source>
</evidence>
<sequence>MNLSPEAFVEVTPYLLTGLWYTLIITIIGVLIGCVIGTIFGIMRLSTNWFIKTVASIYVEVVRGTPLLAQIFFIHFGIPALFNFNFDALITAFGVIALNSGAYLAEIVRGGVQSVDKGQLEAGRSLGLNGRQTMRHIIWPQAVKIMIPPFGNQFIISLKDTSLLSAIAVTELMYQGQTYASITFASFETYLMVCVFYLLITIPASILLRFTERRLDHS</sequence>
<dbReference type="InterPro" id="IPR000515">
    <property type="entry name" value="MetI-like"/>
</dbReference>
<evidence type="ECO:0000256" key="6">
    <source>
        <dbReference type="ARBA" id="ARBA00022970"/>
    </source>
</evidence>
<proteinExistence type="inferred from homology"/>
<dbReference type="EMBL" id="CP054706">
    <property type="protein sequence ID" value="QQK79074.1"/>
    <property type="molecule type" value="Genomic_DNA"/>
</dbReference>
<keyword evidence="3 9" id="KW-0813">Transport</keyword>
<evidence type="ECO:0000313" key="11">
    <source>
        <dbReference type="EMBL" id="QQK79074.1"/>
    </source>
</evidence>
<gene>
    <name evidence="11" type="ORF">HUG20_03590</name>
</gene>
<accession>A0A7T6Z8Z7</accession>
<dbReference type="InterPro" id="IPR035906">
    <property type="entry name" value="MetI-like_sf"/>
</dbReference>
<dbReference type="GO" id="GO:0043190">
    <property type="term" value="C:ATP-binding cassette (ABC) transporter complex"/>
    <property type="evidence" value="ECO:0007669"/>
    <property type="project" value="InterPro"/>
</dbReference>
<keyword evidence="4" id="KW-1003">Cell membrane</keyword>
<keyword evidence="8 9" id="KW-0472">Membrane</keyword>
<feature type="transmembrane region" description="Helical" evidence="9">
    <location>
        <begin position="190"/>
        <end position="210"/>
    </location>
</feature>
<feature type="transmembrane region" description="Helical" evidence="9">
    <location>
        <begin position="88"/>
        <end position="108"/>
    </location>
</feature>
<dbReference type="Proteomes" id="UP000595349">
    <property type="component" value="Chromosome"/>
</dbReference>
<dbReference type="RefSeq" id="WP_200088174.1">
    <property type="nucleotide sequence ID" value="NZ_CP054706.1"/>
</dbReference>
<feature type="domain" description="ABC transmembrane type-1" evidence="10">
    <location>
        <begin position="19"/>
        <end position="208"/>
    </location>
</feature>
<dbReference type="InterPro" id="IPR043429">
    <property type="entry name" value="ArtM/GltK/GlnP/TcyL/YhdX-like"/>
</dbReference>
<dbReference type="Gene3D" id="1.10.3720.10">
    <property type="entry name" value="MetI-like"/>
    <property type="match status" value="1"/>
</dbReference>
<protein>
    <submittedName>
        <fullName evidence="11">Amino acid ABC transporter permease</fullName>
    </submittedName>
</protein>
<dbReference type="InterPro" id="IPR010065">
    <property type="entry name" value="AA_ABC_transptr_permease_3TM"/>
</dbReference>